<dbReference type="FunFam" id="3.40.50.10130:FF:000005">
    <property type="entry name" value="crossover junction endonuclease MUS81 isoform X1"/>
    <property type="match status" value="1"/>
</dbReference>
<dbReference type="CDD" id="cd20074">
    <property type="entry name" value="XPF_nuclease_Mus81"/>
    <property type="match status" value="1"/>
</dbReference>
<dbReference type="SUPFAM" id="SSF47802">
    <property type="entry name" value="DNA polymerase beta, N-terminal domain-like"/>
    <property type="match status" value="1"/>
</dbReference>
<dbReference type="Proteomes" id="UP000826271">
    <property type="component" value="Unassembled WGS sequence"/>
</dbReference>
<dbReference type="GO" id="GO:0003677">
    <property type="term" value="F:DNA binding"/>
    <property type="evidence" value="ECO:0007669"/>
    <property type="project" value="UniProtKB-UniRule"/>
</dbReference>
<dbReference type="Gene3D" id="3.40.50.10130">
    <property type="match status" value="1"/>
</dbReference>
<dbReference type="FunFam" id="1.10.10.10:FF:000307">
    <property type="entry name" value="Crossover junction endonuclease MUS81"/>
    <property type="match status" value="1"/>
</dbReference>
<evidence type="ECO:0000256" key="6">
    <source>
        <dbReference type="ARBA" id="ARBA00022618"/>
    </source>
</evidence>
<evidence type="ECO:0000256" key="3">
    <source>
        <dbReference type="ARBA" id="ARBA00004123"/>
    </source>
</evidence>
<comment type="cofactor">
    <cofactor evidence="1">
        <name>Ca(2+)</name>
        <dbReference type="ChEBI" id="CHEBI:29108"/>
    </cofactor>
</comment>
<keyword evidence="14" id="KW-0106">Calcium</keyword>
<evidence type="ECO:0000256" key="11">
    <source>
        <dbReference type="ARBA" id="ARBA00022763"/>
    </source>
</evidence>
<keyword evidence="20" id="KW-0469">Meiosis</keyword>
<evidence type="ECO:0000256" key="17">
    <source>
        <dbReference type="ARBA" id="ARBA00023172"/>
    </source>
</evidence>
<keyword evidence="9" id="KW-0677">Repeat</keyword>
<dbReference type="PANTHER" id="PTHR13451:SF0">
    <property type="entry name" value="CROSSOVER JUNCTION ENDONUCLEASE MUS81"/>
    <property type="match status" value="1"/>
</dbReference>
<dbReference type="Pfam" id="PF21136">
    <property type="entry name" value="WHD_MUS81"/>
    <property type="match status" value="1"/>
</dbReference>
<reference evidence="25" key="1">
    <citation type="submission" date="2019-10" db="EMBL/GenBank/DDBJ databases">
        <authorList>
            <person name="Zhang R."/>
            <person name="Pan Y."/>
            <person name="Wang J."/>
            <person name="Ma R."/>
            <person name="Yu S."/>
        </authorList>
    </citation>
    <scope>NUCLEOTIDE SEQUENCE</scope>
    <source>
        <strain evidence="25">LA-IB0</strain>
        <tissue evidence="25">Leaf</tissue>
    </source>
</reference>
<dbReference type="InterPro" id="IPR033309">
    <property type="entry name" value="Mus81"/>
</dbReference>
<dbReference type="PANTHER" id="PTHR13451">
    <property type="entry name" value="CLASS II CROSSOVER JUNCTION ENDONUCLEASE MUS81"/>
    <property type="match status" value="1"/>
</dbReference>
<dbReference type="CDD" id="cd21036">
    <property type="entry name" value="WH_MUS81"/>
    <property type="match status" value="1"/>
</dbReference>
<gene>
    <name evidence="25" type="ORF">BUALT_Bualt19G0047800</name>
</gene>
<protein>
    <recommendedName>
        <fullName evidence="5 22">Crossover junction endonuclease MUS81</fullName>
        <ecNumber evidence="22">3.1.22.-</ecNumber>
    </recommendedName>
</protein>
<dbReference type="AlphaFoldDB" id="A0AAV6W5J7"/>
<keyword evidence="18 22" id="KW-0234">DNA repair</keyword>
<dbReference type="InterPro" id="IPR042530">
    <property type="entry name" value="EME1/EME2_C"/>
</dbReference>
<dbReference type="InterPro" id="IPR027421">
    <property type="entry name" value="DNA_pol_lamdba_lyase_dom_sf"/>
</dbReference>
<evidence type="ECO:0000313" key="25">
    <source>
        <dbReference type="EMBL" id="KAG8363682.1"/>
    </source>
</evidence>
<keyword evidence="6" id="KW-0132">Cell division</keyword>
<dbReference type="InterPro" id="IPR036388">
    <property type="entry name" value="WH-like_DNA-bd_sf"/>
</dbReference>
<dbReference type="SUPFAM" id="SSF52980">
    <property type="entry name" value="Restriction endonuclease-like"/>
    <property type="match status" value="1"/>
</dbReference>
<comment type="cofactor">
    <cofactor evidence="2 22">
        <name>Mg(2+)</name>
        <dbReference type="ChEBI" id="CHEBI:18420"/>
    </cofactor>
</comment>
<proteinExistence type="inferred from homology"/>
<keyword evidence="7 22" id="KW-0540">Nuclease</keyword>
<evidence type="ECO:0000256" key="4">
    <source>
        <dbReference type="ARBA" id="ARBA00010015"/>
    </source>
</evidence>
<feature type="domain" description="ERCC4" evidence="24">
    <location>
        <begin position="425"/>
        <end position="525"/>
    </location>
</feature>
<keyword evidence="26" id="KW-1185">Reference proteome</keyword>
<evidence type="ECO:0000256" key="22">
    <source>
        <dbReference type="RuleBase" id="RU369042"/>
    </source>
</evidence>
<dbReference type="InterPro" id="IPR006166">
    <property type="entry name" value="ERCC4_domain"/>
</dbReference>
<evidence type="ECO:0000256" key="10">
    <source>
        <dbReference type="ARBA" id="ARBA00022759"/>
    </source>
</evidence>
<feature type="region of interest" description="Disordered" evidence="23">
    <location>
        <begin position="81"/>
        <end position="103"/>
    </location>
</feature>
<evidence type="ECO:0000256" key="20">
    <source>
        <dbReference type="ARBA" id="ARBA00023254"/>
    </source>
</evidence>
<dbReference type="InterPro" id="IPR011335">
    <property type="entry name" value="Restrct_endonuc-II-like"/>
</dbReference>
<dbReference type="SMART" id="SM00891">
    <property type="entry name" value="ERCC4"/>
    <property type="match status" value="1"/>
</dbReference>
<dbReference type="Pfam" id="PF02732">
    <property type="entry name" value="ERCC4"/>
    <property type="match status" value="1"/>
</dbReference>
<dbReference type="Gene3D" id="1.10.10.10">
    <property type="entry name" value="Winged helix-like DNA-binding domain superfamily/Winged helix DNA-binding domain"/>
    <property type="match status" value="1"/>
</dbReference>
<dbReference type="GO" id="GO:0008821">
    <property type="term" value="F:crossover junction DNA endonuclease activity"/>
    <property type="evidence" value="ECO:0007669"/>
    <property type="project" value="UniProtKB-UniRule"/>
</dbReference>
<comment type="subunit">
    <text evidence="22">Interacts with EME1.</text>
</comment>
<keyword evidence="16" id="KW-0238">DNA-binding</keyword>
<dbReference type="FunFam" id="1.10.150.670:FF:000003">
    <property type="entry name" value="Crossover junction endonuclease MUS81"/>
    <property type="match status" value="1"/>
</dbReference>
<organism evidence="25 26">
    <name type="scientific">Buddleja alternifolia</name>
    <dbReference type="NCBI Taxonomy" id="168488"/>
    <lineage>
        <taxon>Eukaryota</taxon>
        <taxon>Viridiplantae</taxon>
        <taxon>Streptophyta</taxon>
        <taxon>Embryophyta</taxon>
        <taxon>Tracheophyta</taxon>
        <taxon>Spermatophyta</taxon>
        <taxon>Magnoliopsida</taxon>
        <taxon>eudicotyledons</taxon>
        <taxon>Gunneridae</taxon>
        <taxon>Pentapetalae</taxon>
        <taxon>asterids</taxon>
        <taxon>lamiids</taxon>
        <taxon>Lamiales</taxon>
        <taxon>Scrophulariaceae</taxon>
        <taxon>Buddlejeae</taxon>
        <taxon>Buddleja</taxon>
    </lineage>
</organism>
<dbReference type="GO" id="GO:0005634">
    <property type="term" value="C:nucleus"/>
    <property type="evidence" value="ECO:0007669"/>
    <property type="project" value="UniProtKB-SubCell"/>
</dbReference>
<evidence type="ECO:0000256" key="2">
    <source>
        <dbReference type="ARBA" id="ARBA00001946"/>
    </source>
</evidence>
<comment type="function">
    <text evidence="22">Interacts with EME1 to form a DNA structure-specific endonuclease with substrate preference for branched DNA structures with a 5'-end at the branch nick. Typical substrates include 3'-flap structures, D-loops, replication forks and nicked Holliday junctions. May be required in mitosis for the processing of stalled or collapsed replication fork intermediates. May be required in meiosis for the repair of meiosis-specific double strand breaks subsequent to single-end invasion (SEI).</text>
</comment>
<dbReference type="GO" id="GO:0051301">
    <property type="term" value="P:cell division"/>
    <property type="evidence" value="ECO:0007669"/>
    <property type="project" value="UniProtKB-KW"/>
</dbReference>
<feature type="region of interest" description="Disordered" evidence="23">
    <location>
        <begin position="336"/>
        <end position="358"/>
    </location>
</feature>
<keyword evidence="10 22" id="KW-0255">Endonuclease</keyword>
<dbReference type="GO" id="GO:0048476">
    <property type="term" value="C:Holliday junction resolvase complex"/>
    <property type="evidence" value="ECO:0007669"/>
    <property type="project" value="UniProtKB-UniRule"/>
</dbReference>
<evidence type="ECO:0000256" key="13">
    <source>
        <dbReference type="ARBA" id="ARBA00022801"/>
    </source>
</evidence>
<name>A0AAV6W5J7_9LAMI</name>
<evidence type="ECO:0000256" key="14">
    <source>
        <dbReference type="ARBA" id="ARBA00022837"/>
    </source>
</evidence>
<accession>A0AAV6W5J7</accession>
<keyword evidence="15 22" id="KW-0460">Magnesium</keyword>
<sequence>MGDRDQAACPENEELAAYFLNKRKEVAQSGKGISDNMDMMFSKAYSNICNCKTPIKTLRDLSQIKGVGKWILKQMQGFFETDSGPSDSEDMTKKGNKNKGPKRYVPQKNSVAYALLLTLFRGTENGNEFMRKKELIDAAETSGLSRVPIAPEKAKGKAGQFGSSPRDWYSGWSCMKTLITRGLVVKSSCPAKYMLTEEGKEVAHECLLRSGVIDPNKSLDSLEGFSNFDQRDKLRVDKGDLPDVEFLAGASVEKAGGPSIVLEKPKMSLDVPQEYLEKFLGMGFSRQQIIRAFAEVREISQKKELSSLWPTVLCRLREDEIYGSSSLSTSIADNHYAAPSSNKHRGQTGLSSSDNVQPHAITASINQKSSRLREFGLGSCTMKACSSTDHEVTKLGNQSSEAKPNTLAMPPLAFGEKFGDVYEVILILDNREQFATQGSRSRKIIENICSQFRIQIEVRRLPVGDGIWIARHKYLASEYVLDFIVERKNVDDLRHSIRDNRYRDQKMRLLRCGLKKMIYLVEGDPNSSEAAESIKTACFTTEILEGFDVQRTSGFADTLRKYGYLTQAINRYYKSLDPEQKSPGICPPFNEFIKTCEELDKMTVSDVFAIQLMQVPQVTEDIALAVLDMYPTLLSLARAYSLLDGDVCAQEEMLKRQSNNLINGSASKNIFQLVWGA</sequence>
<comment type="subcellular location">
    <subcellularLocation>
        <location evidence="3 22">Nucleus</location>
    </subcellularLocation>
</comment>
<keyword evidence="19 22" id="KW-0539">Nucleus</keyword>
<evidence type="ECO:0000256" key="21">
    <source>
        <dbReference type="ARBA" id="ARBA00023306"/>
    </source>
</evidence>
<dbReference type="GO" id="GO:0048257">
    <property type="term" value="F:3'-flap endonuclease activity"/>
    <property type="evidence" value="ECO:0007669"/>
    <property type="project" value="TreeGrafter"/>
</dbReference>
<dbReference type="EC" id="3.1.22.-" evidence="22"/>
<dbReference type="GO" id="GO:0006308">
    <property type="term" value="P:DNA catabolic process"/>
    <property type="evidence" value="ECO:0007669"/>
    <property type="project" value="UniProtKB-UniRule"/>
</dbReference>
<evidence type="ECO:0000256" key="9">
    <source>
        <dbReference type="ARBA" id="ARBA00022737"/>
    </source>
</evidence>
<keyword evidence="21" id="KW-0131">Cell cycle</keyword>
<keyword evidence="12" id="KW-0498">Mitosis</keyword>
<evidence type="ECO:0000256" key="5">
    <source>
        <dbReference type="ARBA" id="ARBA00017114"/>
    </source>
</evidence>
<evidence type="ECO:0000256" key="23">
    <source>
        <dbReference type="SAM" id="MobiDB-lite"/>
    </source>
</evidence>
<dbReference type="GO" id="GO:0031573">
    <property type="term" value="P:mitotic intra-S DNA damage checkpoint signaling"/>
    <property type="evidence" value="ECO:0007669"/>
    <property type="project" value="TreeGrafter"/>
</dbReference>
<dbReference type="Gene3D" id="1.10.150.110">
    <property type="entry name" value="DNA polymerase beta, N-terminal domain-like"/>
    <property type="match status" value="1"/>
</dbReference>
<dbReference type="GO" id="GO:0000712">
    <property type="term" value="P:resolution of meiotic recombination intermediates"/>
    <property type="evidence" value="ECO:0007669"/>
    <property type="project" value="TreeGrafter"/>
</dbReference>
<evidence type="ECO:0000256" key="1">
    <source>
        <dbReference type="ARBA" id="ARBA00001913"/>
    </source>
</evidence>
<evidence type="ECO:0000259" key="24">
    <source>
        <dbReference type="SMART" id="SM00891"/>
    </source>
</evidence>
<dbReference type="GO" id="GO:0046872">
    <property type="term" value="F:metal ion binding"/>
    <property type="evidence" value="ECO:0007669"/>
    <property type="project" value="UniProtKB-UniRule"/>
</dbReference>
<keyword evidence="8 22" id="KW-0479">Metal-binding</keyword>
<keyword evidence="17 22" id="KW-0233">DNA recombination</keyword>
<keyword evidence="13 22" id="KW-0378">Hydrolase</keyword>
<dbReference type="InterPro" id="IPR047417">
    <property type="entry name" value="WHD_MUS81"/>
</dbReference>
<evidence type="ECO:0000256" key="18">
    <source>
        <dbReference type="ARBA" id="ARBA00023204"/>
    </source>
</evidence>
<dbReference type="GO" id="GO:0000727">
    <property type="term" value="P:double-strand break repair via break-induced replication"/>
    <property type="evidence" value="ECO:0007669"/>
    <property type="project" value="UniProtKB-UniRule"/>
</dbReference>
<keyword evidence="11 22" id="KW-0227">DNA damage</keyword>
<dbReference type="EMBL" id="WHWC01000019">
    <property type="protein sequence ID" value="KAG8363682.1"/>
    <property type="molecule type" value="Genomic_DNA"/>
</dbReference>
<evidence type="ECO:0000256" key="8">
    <source>
        <dbReference type="ARBA" id="ARBA00022723"/>
    </source>
</evidence>
<evidence type="ECO:0000256" key="7">
    <source>
        <dbReference type="ARBA" id="ARBA00022722"/>
    </source>
</evidence>
<evidence type="ECO:0000256" key="15">
    <source>
        <dbReference type="ARBA" id="ARBA00022842"/>
    </source>
</evidence>
<dbReference type="Gene3D" id="1.10.150.670">
    <property type="entry name" value="Crossover junction endonuclease EME1, DNA-binding domain"/>
    <property type="match status" value="1"/>
</dbReference>
<comment type="caution">
    <text evidence="25">The sequence shown here is derived from an EMBL/GenBank/DDBJ whole genome shotgun (WGS) entry which is preliminary data.</text>
</comment>
<comment type="similarity">
    <text evidence="4 22">Belongs to the XPF family.</text>
</comment>
<evidence type="ECO:0000256" key="16">
    <source>
        <dbReference type="ARBA" id="ARBA00023125"/>
    </source>
</evidence>
<dbReference type="InterPro" id="IPR047416">
    <property type="entry name" value="XPF_nuclease_Mus81"/>
</dbReference>
<evidence type="ECO:0000256" key="12">
    <source>
        <dbReference type="ARBA" id="ARBA00022776"/>
    </source>
</evidence>
<evidence type="ECO:0000256" key="19">
    <source>
        <dbReference type="ARBA" id="ARBA00023242"/>
    </source>
</evidence>
<evidence type="ECO:0000313" key="26">
    <source>
        <dbReference type="Proteomes" id="UP000826271"/>
    </source>
</evidence>